<gene>
    <name evidence="9" type="ORF">ACFSCX_02915</name>
</gene>
<dbReference type="InterPro" id="IPR024449">
    <property type="entry name" value="Anti-sigma_RsgI_N"/>
</dbReference>
<evidence type="ECO:0000259" key="8">
    <source>
        <dbReference type="PROSITE" id="PS51849"/>
    </source>
</evidence>
<dbReference type="RefSeq" id="WP_377926605.1">
    <property type="nucleotide sequence ID" value="NZ_JBHUEM010000003.1"/>
</dbReference>
<evidence type="ECO:0000256" key="4">
    <source>
        <dbReference type="ARBA" id="ARBA00022989"/>
    </source>
</evidence>
<feature type="domain" description="RsgI N-terminal anti-sigma" evidence="8">
    <location>
        <begin position="2"/>
        <end position="50"/>
    </location>
</feature>
<evidence type="ECO:0000256" key="5">
    <source>
        <dbReference type="ARBA" id="ARBA00023136"/>
    </source>
</evidence>
<feature type="compositionally biased region" description="Basic and acidic residues" evidence="6">
    <location>
        <begin position="260"/>
        <end position="287"/>
    </location>
</feature>
<reference evidence="10" key="1">
    <citation type="journal article" date="2019" name="Int. J. Syst. Evol. Microbiol.">
        <title>The Global Catalogue of Microorganisms (GCM) 10K type strain sequencing project: providing services to taxonomists for standard genome sequencing and annotation.</title>
        <authorList>
            <consortium name="The Broad Institute Genomics Platform"/>
            <consortium name="The Broad Institute Genome Sequencing Center for Infectious Disease"/>
            <person name="Wu L."/>
            <person name="Ma J."/>
        </authorList>
    </citation>
    <scope>NUCLEOTIDE SEQUENCE [LARGE SCALE GENOMIC DNA]</scope>
    <source>
        <strain evidence="10">CCUG 49339</strain>
    </source>
</reference>
<name>A0ABW4LM31_9BACI</name>
<dbReference type="Proteomes" id="UP001597214">
    <property type="component" value="Unassembled WGS sequence"/>
</dbReference>
<accession>A0ABW4LM31</accession>
<dbReference type="Pfam" id="PF23750">
    <property type="entry name" value="RsgI_M"/>
    <property type="match status" value="1"/>
</dbReference>
<dbReference type="EMBL" id="JBHUEM010000003">
    <property type="protein sequence ID" value="MFD1735506.1"/>
    <property type="molecule type" value="Genomic_DNA"/>
</dbReference>
<feature type="compositionally biased region" description="Basic and acidic residues" evidence="6">
    <location>
        <begin position="320"/>
        <end position="357"/>
    </location>
</feature>
<evidence type="ECO:0000313" key="9">
    <source>
        <dbReference type="EMBL" id="MFD1735506.1"/>
    </source>
</evidence>
<evidence type="ECO:0000256" key="6">
    <source>
        <dbReference type="SAM" id="MobiDB-lite"/>
    </source>
</evidence>
<evidence type="ECO:0000313" key="10">
    <source>
        <dbReference type="Proteomes" id="UP001597214"/>
    </source>
</evidence>
<evidence type="ECO:0000256" key="3">
    <source>
        <dbReference type="ARBA" id="ARBA00022692"/>
    </source>
</evidence>
<dbReference type="InterPro" id="IPR055431">
    <property type="entry name" value="RsgI_M"/>
</dbReference>
<keyword evidence="3 7" id="KW-0812">Transmembrane</keyword>
<keyword evidence="2" id="KW-1003">Cell membrane</keyword>
<keyword evidence="4 7" id="KW-1133">Transmembrane helix</keyword>
<evidence type="ECO:0000256" key="1">
    <source>
        <dbReference type="ARBA" id="ARBA00004162"/>
    </source>
</evidence>
<comment type="caution">
    <text evidence="9">The sequence shown here is derived from an EMBL/GenBank/DDBJ whole genome shotgun (WGS) entry which is preliminary data.</text>
</comment>
<keyword evidence="10" id="KW-1185">Reference proteome</keyword>
<keyword evidence="5 7" id="KW-0472">Membrane</keyword>
<organism evidence="9 10">
    <name type="scientific">Bacillus salitolerans</name>
    <dbReference type="NCBI Taxonomy" id="1437434"/>
    <lineage>
        <taxon>Bacteria</taxon>
        <taxon>Bacillati</taxon>
        <taxon>Bacillota</taxon>
        <taxon>Bacilli</taxon>
        <taxon>Bacillales</taxon>
        <taxon>Bacillaceae</taxon>
        <taxon>Bacillus</taxon>
    </lineage>
</organism>
<protein>
    <submittedName>
        <fullName evidence="9">Anti-sigma factor domain-containing protein</fullName>
    </submittedName>
</protein>
<evidence type="ECO:0000256" key="7">
    <source>
        <dbReference type="SAM" id="Phobius"/>
    </source>
</evidence>
<dbReference type="Pfam" id="PF12791">
    <property type="entry name" value="RsgI_N"/>
    <property type="match status" value="1"/>
</dbReference>
<feature type="transmembrane region" description="Helical" evidence="7">
    <location>
        <begin position="58"/>
        <end position="79"/>
    </location>
</feature>
<feature type="region of interest" description="Disordered" evidence="6">
    <location>
        <begin position="260"/>
        <end position="364"/>
    </location>
</feature>
<feature type="compositionally biased region" description="Polar residues" evidence="6">
    <location>
        <begin position="289"/>
        <end position="307"/>
    </location>
</feature>
<proteinExistence type="predicted"/>
<sequence length="364" mass="41686">MKKGVILEVHKHSITLLTPDGQFLKGRKDREHYEIGEEVNFIPFTEKKKGRLFHFEKFRVAIAASVAAALLFFTVLSFYDTKQVYAYMSIDINPSIEAGVDKKFRVISLEALNNEGKVIIDSMDESWHSQTIESVTLNILKESKEAGYYEDNAEVLIATVIVNDKGEQLESKLNHNVETMIETIKAEEVSVIAFESSMEERESAVKHGLSTGKYHQQLVTAKENASILKQEKKNVQENINKEQTKEKAISKELEKLKKEEEKANKIKDRVKKDLNANTKKQNEERKKQTPNNHSKGNQEKANQPNQSNEDKGRPGLVDDLLERIKGKKLERDKDKEKNKEKDKKDDKKGKGKNKSEEEKEEGDQ</sequence>
<comment type="subcellular location">
    <subcellularLocation>
        <location evidence="1">Cell membrane</location>
        <topology evidence="1">Single-pass membrane protein</topology>
    </subcellularLocation>
</comment>
<dbReference type="PROSITE" id="PS51849">
    <property type="entry name" value="RSGI_N"/>
    <property type="match status" value="1"/>
</dbReference>
<evidence type="ECO:0000256" key="2">
    <source>
        <dbReference type="ARBA" id="ARBA00022475"/>
    </source>
</evidence>